<dbReference type="SUPFAM" id="SSF52540">
    <property type="entry name" value="P-loop containing nucleoside triphosphate hydrolases"/>
    <property type="match status" value="1"/>
</dbReference>
<gene>
    <name evidence="1" type="ORF">FHP06_04060</name>
</gene>
<dbReference type="AlphaFoldDB" id="A0A5C8NJH0"/>
<accession>A0A5C8NJH0</accession>
<evidence type="ECO:0008006" key="3">
    <source>
        <dbReference type="Google" id="ProtNLM"/>
    </source>
</evidence>
<evidence type="ECO:0000313" key="1">
    <source>
        <dbReference type="EMBL" id="TXL61899.1"/>
    </source>
</evidence>
<sequence length="182" mass="19785">MARIRYEALADTVRGRLPACGPVTVVGVDGPSGAGKTELADGLGETLGATVLRVDDLVPGWRGLAAIPPVLARDVLTPLSLGQPATARRWDWEHDRPGEVLRLDPDRYLVLDGCGSGARVVRPFLSLLVWVDAPEDVRHARAMARDGDVYEPWWDVWAEQERALFAAEQTVAAADLRVRSSV</sequence>
<name>A0A5C8NJH0_9ACTN</name>
<proteinExistence type="predicted"/>
<comment type="caution">
    <text evidence="1">The sequence shown here is derived from an EMBL/GenBank/DDBJ whole genome shotgun (WGS) entry which is preliminary data.</text>
</comment>
<dbReference type="Proteomes" id="UP000321571">
    <property type="component" value="Unassembled WGS sequence"/>
</dbReference>
<evidence type="ECO:0000313" key="2">
    <source>
        <dbReference type="Proteomes" id="UP000321571"/>
    </source>
</evidence>
<dbReference type="Gene3D" id="3.40.50.300">
    <property type="entry name" value="P-loop containing nucleotide triphosphate hydrolases"/>
    <property type="match status" value="1"/>
</dbReference>
<dbReference type="InterPro" id="IPR027417">
    <property type="entry name" value="P-loop_NTPase"/>
</dbReference>
<protein>
    <recommendedName>
        <fullName evidence="3">(d)CMP kinase</fullName>
    </recommendedName>
</protein>
<dbReference type="RefSeq" id="WP_147684064.1">
    <property type="nucleotide sequence ID" value="NZ_VDUX01000002.1"/>
</dbReference>
<reference evidence="1 2" key="1">
    <citation type="submission" date="2019-06" db="EMBL/GenBank/DDBJ databases">
        <title>Aeromicrobium sp. nov., isolated from a maize field.</title>
        <authorList>
            <person name="Lin S.-Y."/>
            <person name="Tsai C.-F."/>
            <person name="Young C.-C."/>
        </authorList>
    </citation>
    <scope>NUCLEOTIDE SEQUENCE [LARGE SCALE GENOMIC DNA]</scope>
    <source>
        <strain evidence="1 2">CC-CFT486</strain>
    </source>
</reference>
<dbReference type="EMBL" id="VDUX01000002">
    <property type="protein sequence ID" value="TXL61899.1"/>
    <property type="molecule type" value="Genomic_DNA"/>
</dbReference>
<dbReference type="OrthoDB" id="3237545at2"/>
<keyword evidence="2" id="KW-1185">Reference proteome</keyword>
<organism evidence="1 2">
    <name type="scientific">Aeromicrobium terrae</name>
    <dbReference type="NCBI Taxonomy" id="2498846"/>
    <lineage>
        <taxon>Bacteria</taxon>
        <taxon>Bacillati</taxon>
        <taxon>Actinomycetota</taxon>
        <taxon>Actinomycetes</taxon>
        <taxon>Propionibacteriales</taxon>
        <taxon>Nocardioidaceae</taxon>
        <taxon>Aeromicrobium</taxon>
    </lineage>
</organism>